<dbReference type="RefSeq" id="XP_025027090.1">
    <property type="nucleotide sequence ID" value="XM_025171322.1"/>
</dbReference>
<dbReference type="GO" id="GO:0009653">
    <property type="term" value="P:anatomical structure morphogenesis"/>
    <property type="evidence" value="ECO:0007669"/>
    <property type="project" value="TreeGrafter"/>
</dbReference>
<keyword evidence="9" id="KW-1185">Reference proteome</keyword>
<feature type="repeat" description="CSPG" evidence="5">
    <location>
        <begin position="1453"/>
        <end position="1544"/>
    </location>
</feature>
<dbReference type="PROSITE" id="PS50025">
    <property type="entry name" value="LAM_G_DOMAIN"/>
    <property type="match status" value="2"/>
</dbReference>
<evidence type="ECO:0000256" key="5">
    <source>
        <dbReference type="PROSITE-ProRule" id="PRU01201"/>
    </source>
</evidence>
<gene>
    <name evidence="10" type="primary">LOC103051547</name>
</gene>
<feature type="repeat" description="CSPG" evidence="5">
    <location>
        <begin position="1225"/>
        <end position="1315"/>
    </location>
</feature>
<evidence type="ECO:0000256" key="1">
    <source>
        <dbReference type="ARBA" id="ARBA00022729"/>
    </source>
</evidence>
<protein>
    <submittedName>
        <fullName evidence="10">Chondroitin sulfate proteoglycan 4-like</fullName>
    </submittedName>
</protein>
<sequence>MNGFHLHTTDGIAATYITHAQHSAQGDLDPSGPKAIPGWLSPFLAPPCNLTRSASAPAGAPAAGGRSPAAPALRAASVPRGRRWPALRSPGRRRHGPRLAFKQLLLLLLLLATCREALAASFYGESYIQLKVAETLSEISLRLRFQTSRPDGLLFLASGKENYFLVELISGKIQVRLNLGTNEQILCSQLHSQLDDLEWHLLEIHNERENITLVIDKNDKTSAKVPGFPVFELNIEYGLYIGGRSALDVCYLNDTQINFRGCINDVIFNNHDILRSLRSSPRNKNIHEVSLSCSSEFFAGGEEPINFFSSKSYVSFPLWNVQAEGILEYAIQTIAQRGLLLYSSGSVGDFVAMEIENGLIKAHIRMGKNRIELFSLSPVNDNQWHIVRLKFSIKHVELTLEKKTVKSLLPSHSKLPVLKGALYVGGINDALRAEVLKQGLTSVSGRYGQGGSFKGCLKDLIIGSKKKSLKNVLVTKDISVGCTTENAFHMNPNFAPEQQAVGIASPISVVGIVAPKLLRKESHEHFLFVNDLIVPEGGQTLLGSKHIKVSVDFKTLGIRQSQILFRIKQPPSHGHLRLNVISEQEDSTFTMLDLWQGRVLYVHDGSEESYDYFTFSVFTSSKKKMPPYLQGKEEYMFTITVRPINDAPELILPNGNLFLLLEHSKKCLSIDSVNIVDSDTSATDLSITVLGNSNAEAGFLENSQAPGKTISTFSYEDLQHGNVFFVHTGVRNSRIVLRASDGEKVSNTVVLRVMAVPLEYKLVNNTGIDVVQGTAVLITLSHLATEINAFQQELDIRYEITEEPFYGEIQRRHTGGEWKKTNSFSQRSIERGRVRYVSTFKAIQQDNVHEYFKFKIIIGSNISKEFLFAVRVKWLTYSLLKYAPLVIDKSKREYLNSNNLLAVIPQIDMSENEFHYKLQSLPEKGRILLDNVPLQINSSFSQQNISEYKVEYQLFSKPHEENLDSFRFFISTQYVVSNIYDFKINIKTDLQNIVLINNGLTVTEGEGSLITKSELFVQTFSNKTFEYKVTKSPQHGKLMLINFSDSPESNSNLSSFTNQDIYGDRLMYIHDDSETLYDEIHITATATKFGEEVLETELHSSVDIKFNISIHLKNDEKPVRVVDKVFHVVKNGRKLLTLDDLCYHDPDTDFDDNQLLYTRRGIPNGDLVLVNETSHRLYQFKQEDLMQKQVLFVHQGATYGRFVLFVTDGKHYTSSLLEVSASEPYVFLENNTGLLIQKGKEGVITTTNLSAVTNQDIRSDHEIRFEMFFSSKYGQVFVNNSALATFTQHDLKMEHVIYRHDDSNNLIDTLNFTVYAKGLRLDAEMSVHIYLESHQRPPVIIHNHSLLVEEGKPVQISNGKLLAVHENSLPSEIEFKVRSPPVYGYLWKLTSEERYLGTEENPLVSFTQQDINDGIIQYIQTISNQLQDHFSLDVTNGIQAVSGIEVAVDIIPKLIPLEVHNFTVAEGGSKVLDEDILKIPNSNFAGVNCDFGLVEPPKYGRIANSHFLGVALTKFTRKQIEQGLIFYVHDDSEWLLDNFTIVANCTQLWKQSLSQIIFVTITPVNDEAPIIKRNTILRVWVGSVTEITTNELLAEDKDSSPAELLYSVSPPNNGHLALKSSPNKSILNFTQAHIEEGQVVFVHRGPMSGGFSFQITDGINFAPRQIFSVTARNLVIRLENNNGLEIFPGSRKPITSRNLKAVTNDVVEIENRTIVFTIVNSPQFGRLIRIFSENNIQDISSFTQTMVDEGLIIYEHSNKQSVDWNMQDYFTFTVSSPPAALGPQVFHINISYEIRAHDQSSQLLTNTGAVVQEGGKVLIDKTKLDGSNLLSKLPQTQHSTFEVWYEVVALPQHGRIVVGERNITRDKPHFSQYIINKFGIIYVHDDSESLTDHFIFAVWLNQKNKSAVKPNIEFLEEAFNITVLPVNDQVPKLKSKLLCLNVLQGDRTVLGQNNLNVEDLDNSPEEIKYTIITDPQNGHLALWSRLNESIKEFTQADINDGSIWFVQDGSPFSGVFYFSVTDGQHRPQYKLFRLDVIALSITLINLTEVVVLQGQNRVAITNVHLSATTNGKNPEIRFEVTKPFRYGNLLIENEPVTTFYQGDLYAARLLYCMTDLTALGDTLEFAVFTSDSNLTGQVLKILVQPLLQMALNMTIPNRISYQLKASDLDVTQLANLTKSNPRFEVIMPPVYGSLARRSLSDTESKSLVLFTKSDIDRGVIFLETHANMTNVDVLNDSFTFILRAENVQPAIGEFHFVIVQHDPSLVQKFTPEVPFLSSADILESYVTENEYLFIPKHATDVPAQTSRHDQNHWGYQKDIQFDEDNARGRSAWAVTTIKTESESTWLQTSHSRNWLIIIVPLSSVTALFIIIAIALCIFLMCQRSKKAKPLILEQPPAALNSSSFSPERSSTIPTVTVTPLLKSTDKTTAFPFRSLQQEQLHPGPATSAASLLQSTWSNLDPEIIQHCRKTHPTLKRNQYWV</sequence>
<keyword evidence="7" id="KW-0472">Membrane</keyword>
<evidence type="ECO:0000256" key="6">
    <source>
        <dbReference type="SAM" id="MobiDB-lite"/>
    </source>
</evidence>
<evidence type="ECO:0000256" key="3">
    <source>
        <dbReference type="ARBA" id="ARBA00023180"/>
    </source>
</evidence>
<dbReference type="KEGG" id="pbi:103051547"/>
<keyword evidence="1" id="KW-0732">Signal</keyword>
<keyword evidence="7" id="KW-1133">Transmembrane helix</keyword>
<dbReference type="GeneID" id="103051547"/>
<dbReference type="PANTHER" id="PTHR45739">
    <property type="entry name" value="MATRIX PROTEIN, PUTATIVE-RELATED"/>
    <property type="match status" value="1"/>
</dbReference>
<feature type="repeat" description="CSPG" evidence="5">
    <location>
        <begin position="1929"/>
        <end position="2023"/>
    </location>
</feature>
<evidence type="ECO:0000259" key="8">
    <source>
        <dbReference type="PROSITE" id="PS50025"/>
    </source>
</evidence>
<dbReference type="Pfam" id="PF02210">
    <property type="entry name" value="Laminin_G_2"/>
    <property type="match status" value="2"/>
</dbReference>
<evidence type="ECO:0000313" key="9">
    <source>
        <dbReference type="Proteomes" id="UP000695026"/>
    </source>
</evidence>
<feature type="domain" description="Laminin G" evidence="8">
    <location>
        <begin position="117"/>
        <end position="293"/>
    </location>
</feature>
<evidence type="ECO:0000256" key="2">
    <source>
        <dbReference type="ARBA" id="ARBA00022737"/>
    </source>
</evidence>
<keyword evidence="2" id="KW-0677">Repeat</keyword>
<dbReference type="InterPro" id="IPR039005">
    <property type="entry name" value="CSPG_rpt"/>
</dbReference>
<keyword evidence="7" id="KW-0812">Transmembrane</keyword>
<dbReference type="SUPFAM" id="SSF49899">
    <property type="entry name" value="Concanavalin A-like lectins/glucanases"/>
    <property type="match status" value="2"/>
</dbReference>
<evidence type="ECO:0000313" key="10">
    <source>
        <dbReference type="RefSeq" id="XP_025027090.1"/>
    </source>
</evidence>
<dbReference type="Pfam" id="PF16184">
    <property type="entry name" value="Cadherin_3"/>
    <property type="match status" value="12"/>
</dbReference>
<organism evidence="9 10">
    <name type="scientific">Python bivittatus</name>
    <name type="common">Burmese python</name>
    <name type="synonym">Python molurus bivittatus</name>
    <dbReference type="NCBI Taxonomy" id="176946"/>
    <lineage>
        <taxon>Eukaryota</taxon>
        <taxon>Metazoa</taxon>
        <taxon>Chordata</taxon>
        <taxon>Craniata</taxon>
        <taxon>Vertebrata</taxon>
        <taxon>Euteleostomi</taxon>
        <taxon>Lepidosauria</taxon>
        <taxon>Squamata</taxon>
        <taxon>Bifurcata</taxon>
        <taxon>Unidentata</taxon>
        <taxon>Episquamata</taxon>
        <taxon>Toxicofera</taxon>
        <taxon>Serpentes</taxon>
        <taxon>Henophidia</taxon>
        <taxon>Pythonidae</taxon>
        <taxon>Python</taxon>
    </lineage>
</organism>
<name>A0A9F5ISJ7_PYTBI</name>
<reference evidence="10" key="1">
    <citation type="submission" date="2025-08" db="UniProtKB">
        <authorList>
            <consortium name="RefSeq"/>
        </authorList>
    </citation>
    <scope>IDENTIFICATION</scope>
    <source>
        <tissue evidence="10">Liver</tissue>
    </source>
</reference>
<feature type="repeat" description="CSPG" evidence="5">
    <location>
        <begin position="991"/>
        <end position="1085"/>
    </location>
</feature>
<feature type="repeat" description="CSPG" evidence="5">
    <location>
        <begin position="1800"/>
        <end position="1899"/>
    </location>
</feature>
<feature type="repeat" description="CSPG" evidence="5">
    <location>
        <begin position="1568"/>
        <end position="1658"/>
    </location>
</feature>
<feature type="repeat" description="CSPG" evidence="5">
    <location>
        <begin position="1337"/>
        <end position="1435"/>
    </location>
</feature>
<dbReference type="PROSITE" id="PS51854">
    <property type="entry name" value="CSPG"/>
    <property type="match status" value="9"/>
</dbReference>
<feature type="repeat" description="CSPG" evidence="5">
    <location>
        <begin position="1675"/>
        <end position="1775"/>
    </location>
</feature>
<dbReference type="SMART" id="SM00282">
    <property type="entry name" value="LamG"/>
    <property type="match status" value="2"/>
</dbReference>
<dbReference type="Proteomes" id="UP000695026">
    <property type="component" value="Unplaced"/>
</dbReference>
<feature type="region of interest" description="Disordered" evidence="6">
    <location>
        <begin position="55"/>
        <end position="77"/>
    </location>
</feature>
<evidence type="ECO:0000256" key="4">
    <source>
        <dbReference type="PROSITE-ProRule" id="PRU00122"/>
    </source>
</evidence>
<comment type="caution">
    <text evidence="4">Lacks conserved residue(s) required for the propagation of feature annotation.</text>
</comment>
<feature type="repeat" description="CSPG" evidence="5">
    <location>
        <begin position="523"/>
        <end position="618"/>
    </location>
</feature>
<dbReference type="InterPro" id="IPR001791">
    <property type="entry name" value="Laminin_G"/>
</dbReference>
<dbReference type="InterPro" id="IPR013320">
    <property type="entry name" value="ConA-like_dom_sf"/>
</dbReference>
<accession>A0A9F5ISJ7</accession>
<feature type="transmembrane region" description="Helical" evidence="7">
    <location>
        <begin position="2354"/>
        <end position="2381"/>
    </location>
</feature>
<dbReference type="CDD" id="cd00110">
    <property type="entry name" value="LamG"/>
    <property type="match status" value="2"/>
</dbReference>
<dbReference type="InterPro" id="IPR051561">
    <property type="entry name" value="FRAS1_ECM"/>
</dbReference>
<dbReference type="OrthoDB" id="9026019at2759"/>
<dbReference type="PANTHER" id="PTHR45739:SF12">
    <property type="entry name" value="CHONDROITIN SULFATE PROTEOGLYCAN 4-LIKE ISOFORM X2"/>
    <property type="match status" value="1"/>
</dbReference>
<feature type="domain" description="Laminin G" evidence="8">
    <location>
        <begin position="303"/>
        <end position="482"/>
    </location>
</feature>
<keyword evidence="3" id="KW-0325">Glycoprotein</keyword>
<evidence type="ECO:0000256" key="7">
    <source>
        <dbReference type="SAM" id="Phobius"/>
    </source>
</evidence>
<dbReference type="OMA" id="EELHFMV"/>
<proteinExistence type="predicted"/>
<dbReference type="Gene3D" id="2.60.120.200">
    <property type="match status" value="2"/>
</dbReference>